<evidence type="ECO:0000313" key="2">
    <source>
        <dbReference type="Proteomes" id="UP001596542"/>
    </source>
</evidence>
<keyword evidence="2" id="KW-1185">Reference proteome</keyword>
<dbReference type="EMBL" id="JBHTBU010000001">
    <property type="protein sequence ID" value="MFC7287405.1"/>
    <property type="molecule type" value="Genomic_DNA"/>
</dbReference>
<name>A0ABW2I978_9BURK</name>
<evidence type="ECO:0000313" key="1">
    <source>
        <dbReference type="EMBL" id="MFC7287405.1"/>
    </source>
</evidence>
<dbReference type="Proteomes" id="UP001596542">
    <property type="component" value="Unassembled WGS sequence"/>
</dbReference>
<proteinExistence type="predicted"/>
<protein>
    <recommendedName>
        <fullName evidence="3">TnsA endonuclease-like protein</fullName>
    </recommendedName>
</protein>
<accession>A0ABW2I978</accession>
<sequence length="235" mass="27007">MKSNPSLKSTQRLHVMDAYRARGHRNNNLWLIYSPKMNADWLLPSDRQLVHWIHFLEINPEVKSFDLHPENIISHDEKEARGTQLDAIVELTNGKTEWHEVKSTEKELVEARPQLLAQSSAAAKQGVSYRVFSDNELKPHVQSACRWLKAIAFAAAIRDQHQTPTLIALISRLRDQSDGTVGELLSDLIDYDESVVMGLLVRYALQSHISLDLTKKPFGRSTRWTWNQRARYVES</sequence>
<dbReference type="RefSeq" id="WP_124574116.1">
    <property type="nucleotide sequence ID" value="NZ_JBHTBU010000001.1"/>
</dbReference>
<evidence type="ECO:0008006" key="3">
    <source>
        <dbReference type="Google" id="ProtNLM"/>
    </source>
</evidence>
<comment type="caution">
    <text evidence="1">The sequence shown here is derived from an EMBL/GenBank/DDBJ whole genome shotgun (WGS) entry which is preliminary data.</text>
</comment>
<gene>
    <name evidence="1" type="ORF">ACFQPC_05080</name>
</gene>
<reference evidence="2" key="1">
    <citation type="journal article" date="2019" name="Int. J. Syst. Evol. Microbiol.">
        <title>The Global Catalogue of Microorganisms (GCM) 10K type strain sequencing project: providing services to taxonomists for standard genome sequencing and annotation.</title>
        <authorList>
            <consortium name="The Broad Institute Genomics Platform"/>
            <consortium name="The Broad Institute Genome Sequencing Center for Infectious Disease"/>
            <person name="Wu L."/>
            <person name="Ma J."/>
        </authorList>
    </citation>
    <scope>NUCLEOTIDE SEQUENCE [LARGE SCALE GENOMIC DNA]</scope>
    <source>
        <strain evidence="2">KACC 12508</strain>
    </source>
</reference>
<organism evidence="1 2">
    <name type="scientific">Herminiimonas glaciei</name>
    <dbReference type="NCBI Taxonomy" id="523788"/>
    <lineage>
        <taxon>Bacteria</taxon>
        <taxon>Pseudomonadati</taxon>
        <taxon>Pseudomonadota</taxon>
        <taxon>Betaproteobacteria</taxon>
        <taxon>Burkholderiales</taxon>
        <taxon>Oxalobacteraceae</taxon>
        <taxon>Herminiimonas</taxon>
    </lineage>
</organism>